<organism evidence="2 3">
    <name type="scientific">Flagellimonas meridianipacifica</name>
    <dbReference type="NCBI Taxonomy" id="1080225"/>
    <lineage>
        <taxon>Bacteria</taxon>
        <taxon>Pseudomonadati</taxon>
        <taxon>Bacteroidota</taxon>
        <taxon>Flavobacteriia</taxon>
        <taxon>Flavobacteriales</taxon>
        <taxon>Flavobacteriaceae</taxon>
        <taxon>Flagellimonas</taxon>
    </lineage>
</organism>
<dbReference type="AlphaFoldDB" id="A0A2T0MC02"/>
<gene>
    <name evidence="2" type="ORF">CLV81_3440</name>
</gene>
<feature type="transmembrane region" description="Helical" evidence="1">
    <location>
        <begin position="12"/>
        <end position="33"/>
    </location>
</feature>
<reference evidence="2 3" key="1">
    <citation type="submission" date="2018-03" db="EMBL/GenBank/DDBJ databases">
        <title>Genomic Encyclopedia of Archaeal and Bacterial Type Strains, Phase II (KMG-II): from individual species to whole genera.</title>
        <authorList>
            <person name="Goeker M."/>
        </authorList>
    </citation>
    <scope>NUCLEOTIDE SEQUENCE [LARGE SCALE GENOMIC DNA]</scope>
    <source>
        <strain evidence="2 3">DSM 25027</strain>
    </source>
</reference>
<dbReference type="OrthoDB" id="1436004at2"/>
<sequence>MNKIFKILTWKSTNLITAFILSVLVVLSFYGVYTNSFYLTKPDNYIFPLLSIIHFLYIYVIWFKIKEDELPDPKMRNLEYALYAVMVVYAFKIYESIVVLNSVSDLQEHYIPETFFPMITTILVLYCLLFIITLFSFAIRKRQIGVYNFENFNDNLNMWQ</sequence>
<protein>
    <submittedName>
        <fullName evidence="2">Uncharacterized protein</fullName>
    </submittedName>
</protein>
<dbReference type="EMBL" id="PVYX01000002">
    <property type="protein sequence ID" value="PRX55034.1"/>
    <property type="molecule type" value="Genomic_DNA"/>
</dbReference>
<keyword evidence="3" id="KW-1185">Reference proteome</keyword>
<keyword evidence="1" id="KW-0472">Membrane</keyword>
<feature type="transmembrane region" description="Helical" evidence="1">
    <location>
        <begin position="77"/>
        <end position="94"/>
    </location>
</feature>
<keyword evidence="1" id="KW-0812">Transmembrane</keyword>
<evidence type="ECO:0000313" key="3">
    <source>
        <dbReference type="Proteomes" id="UP000237640"/>
    </source>
</evidence>
<keyword evidence="1" id="KW-1133">Transmembrane helix</keyword>
<dbReference type="Proteomes" id="UP000237640">
    <property type="component" value="Unassembled WGS sequence"/>
</dbReference>
<proteinExistence type="predicted"/>
<name>A0A2T0MC02_9FLAO</name>
<evidence type="ECO:0000313" key="2">
    <source>
        <dbReference type="EMBL" id="PRX55034.1"/>
    </source>
</evidence>
<feature type="transmembrane region" description="Helical" evidence="1">
    <location>
        <begin position="45"/>
        <end position="65"/>
    </location>
</feature>
<feature type="transmembrane region" description="Helical" evidence="1">
    <location>
        <begin position="114"/>
        <end position="139"/>
    </location>
</feature>
<accession>A0A2T0MC02</accession>
<dbReference type="RefSeq" id="WP_106146602.1">
    <property type="nucleotide sequence ID" value="NZ_PVYX01000002.1"/>
</dbReference>
<comment type="caution">
    <text evidence="2">The sequence shown here is derived from an EMBL/GenBank/DDBJ whole genome shotgun (WGS) entry which is preliminary data.</text>
</comment>
<evidence type="ECO:0000256" key="1">
    <source>
        <dbReference type="SAM" id="Phobius"/>
    </source>
</evidence>